<feature type="domain" description="ATPase of the ABC class N-terminal" evidence="2">
    <location>
        <begin position="5"/>
        <end position="164"/>
    </location>
</feature>
<gene>
    <name evidence="4" type="ORF">IEN85_03130</name>
</gene>
<dbReference type="InterPro" id="IPR027417">
    <property type="entry name" value="P-loop_NTPase"/>
</dbReference>
<evidence type="ECO:0000259" key="3">
    <source>
        <dbReference type="Pfam" id="PF21117"/>
    </source>
</evidence>
<dbReference type="InterPro" id="IPR046833">
    <property type="entry name" value="ABC_N"/>
</dbReference>
<accession>A0A927IFU7</accession>
<dbReference type="AlphaFoldDB" id="A0A927IFU7"/>
<feature type="domain" description="ATPase of the ABC class C-terminal" evidence="1">
    <location>
        <begin position="169"/>
        <end position="437"/>
    </location>
</feature>
<organism evidence="4 5">
    <name type="scientific">Pelagicoccus enzymogenes</name>
    <dbReference type="NCBI Taxonomy" id="2773457"/>
    <lineage>
        <taxon>Bacteria</taxon>
        <taxon>Pseudomonadati</taxon>
        <taxon>Verrucomicrobiota</taxon>
        <taxon>Opitutia</taxon>
        <taxon>Puniceicoccales</taxon>
        <taxon>Pelagicoccaceae</taxon>
        <taxon>Pelagicoccus</taxon>
    </lineage>
</organism>
<evidence type="ECO:0000313" key="4">
    <source>
        <dbReference type="EMBL" id="MBD5778471.1"/>
    </source>
</evidence>
<name>A0A927IFU7_9BACT</name>
<protein>
    <submittedName>
        <fullName evidence="4">ABC-ATPase domain-containing protein</fullName>
    </submittedName>
</protein>
<dbReference type="InterPro" id="IPR019195">
    <property type="entry name" value="ABC_ATPase_put"/>
</dbReference>
<sequence>MKHKSDLKATLQRIDGRPYPAYKDIRGQYDYEFFTLSIDKVQGDPFASPSRLSVTLPHVESELPHQLFSNTSRRTGTENFLALSFAKACNQASSRSGSGKSGLIAIDIPGQEMLQRTCLEIGPDTTIARFSVGLPANGRRIRGRSAIELLIDQLPEIVEDALCYDQIDKDAIRSFADTAEDAATLRATLSENKLIGFVADGSILPRASGIDERPMREAVPFRSPPSLRKTFELPHAGKVSGMAIPEGVTLIVGGGYHGKSTLLSALERGVYNHRPQDGRELVVTRSDATKVRAEDGRSVAKVDLTPFIGQLPGGKDSSSFSTENASGSSSQAAAIIEALETGAKALLIDEDISATNLLIRDSRMQQLIAKDKEPITPFVQRVRSLHRDCGVSTVIVLGGSGDYFEPADHVIALDNYLPQDLTKEAKALCSEAFQQEALVPSLVATNPSQSKRFADPVSINPYISGRGRPGRSRVKTRDGRALTFGEDEIDLSLIPQIVDSSQARAIGAALLYAAENRLFAELSLPAALEQVLAFADKGRLSTIGKGDLAEIRLQELAAALNRLRSLEIL</sequence>
<keyword evidence="5" id="KW-1185">Reference proteome</keyword>
<dbReference type="Pfam" id="PF20446">
    <property type="entry name" value="ABC_N"/>
    <property type="match status" value="1"/>
</dbReference>
<dbReference type="InterPro" id="IPR049069">
    <property type="entry name" value="MRB1590-like_C"/>
</dbReference>
<proteinExistence type="predicted"/>
<evidence type="ECO:0000259" key="2">
    <source>
        <dbReference type="Pfam" id="PF20446"/>
    </source>
</evidence>
<dbReference type="PANTHER" id="PTHR38149">
    <property type="entry name" value="ATPASE"/>
    <property type="match status" value="1"/>
</dbReference>
<evidence type="ECO:0000313" key="5">
    <source>
        <dbReference type="Proteomes" id="UP000622317"/>
    </source>
</evidence>
<evidence type="ECO:0000259" key="1">
    <source>
        <dbReference type="Pfam" id="PF09818"/>
    </source>
</evidence>
<feature type="domain" description="MRB1590-like C-terminal" evidence="3">
    <location>
        <begin position="473"/>
        <end position="568"/>
    </location>
</feature>
<dbReference type="SUPFAM" id="SSF52540">
    <property type="entry name" value="P-loop containing nucleoside triphosphate hydrolases"/>
    <property type="match status" value="1"/>
</dbReference>
<comment type="caution">
    <text evidence="4">The sequence shown here is derived from an EMBL/GenBank/DDBJ whole genome shotgun (WGS) entry which is preliminary data.</text>
</comment>
<dbReference type="Pfam" id="PF09818">
    <property type="entry name" value="ABC_ATPase"/>
    <property type="match status" value="1"/>
</dbReference>
<dbReference type="Proteomes" id="UP000622317">
    <property type="component" value="Unassembled WGS sequence"/>
</dbReference>
<dbReference type="RefSeq" id="WP_191615611.1">
    <property type="nucleotide sequence ID" value="NZ_JACYFG010000006.1"/>
</dbReference>
<dbReference type="InterPro" id="IPR046834">
    <property type="entry name" value="ABC_ATPase_C"/>
</dbReference>
<dbReference type="EMBL" id="JACYFG010000006">
    <property type="protein sequence ID" value="MBD5778471.1"/>
    <property type="molecule type" value="Genomic_DNA"/>
</dbReference>
<reference evidence="4" key="1">
    <citation type="submission" date="2020-09" db="EMBL/GenBank/DDBJ databases">
        <title>Pelagicoccus enzymogenes sp. nov. with an EPS production, isolated from marine sediment.</title>
        <authorList>
            <person name="Feng X."/>
        </authorList>
    </citation>
    <scope>NUCLEOTIDE SEQUENCE</scope>
    <source>
        <strain evidence="4">NFK12</strain>
    </source>
</reference>
<dbReference type="Pfam" id="PF21117">
    <property type="entry name" value="MRB1590_C"/>
    <property type="match status" value="1"/>
</dbReference>
<dbReference type="PANTHER" id="PTHR38149:SF1">
    <property type="entry name" value="ATPASE"/>
    <property type="match status" value="1"/>
</dbReference>